<name>A0AA92BZ89_RHIRH</name>
<keyword evidence="1" id="KW-0732">Signal</keyword>
<evidence type="ECO:0000256" key="1">
    <source>
        <dbReference type="SAM" id="SignalP"/>
    </source>
</evidence>
<reference evidence="2 3" key="1">
    <citation type="submission" date="2018-04" db="EMBL/GenBank/DDBJ databases">
        <authorList>
            <person name="Hagen T."/>
        </authorList>
    </citation>
    <scope>NUCLEOTIDE SEQUENCE [LARGE SCALE GENOMIC DNA]</scope>
    <source>
        <strain evidence="2 3">TPD7009</strain>
    </source>
</reference>
<dbReference type="AlphaFoldDB" id="A0AA92BZ89"/>
<comment type="caution">
    <text evidence="2">The sequence shown here is derived from an EMBL/GenBank/DDBJ whole genome shotgun (WGS) entry which is preliminary data.</text>
</comment>
<proteinExistence type="predicted"/>
<evidence type="ECO:0000313" key="3">
    <source>
        <dbReference type="Proteomes" id="UP000244335"/>
    </source>
</evidence>
<feature type="chain" id="PRO_5041654497" evidence="1">
    <location>
        <begin position="27"/>
        <end position="166"/>
    </location>
</feature>
<gene>
    <name evidence="2" type="ORF">DC430_22555</name>
</gene>
<dbReference type="EMBL" id="QDFR01000013">
    <property type="protein sequence ID" value="PVE50165.1"/>
    <property type="molecule type" value="Genomic_DNA"/>
</dbReference>
<protein>
    <submittedName>
        <fullName evidence="2">Uncharacterized protein</fullName>
    </submittedName>
</protein>
<feature type="signal peptide" evidence="1">
    <location>
        <begin position="1"/>
        <end position="26"/>
    </location>
</feature>
<organism evidence="2 3">
    <name type="scientific">Rhizobium rhizogenes</name>
    <name type="common">Agrobacterium rhizogenes</name>
    <dbReference type="NCBI Taxonomy" id="359"/>
    <lineage>
        <taxon>Bacteria</taxon>
        <taxon>Pseudomonadati</taxon>
        <taxon>Pseudomonadota</taxon>
        <taxon>Alphaproteobacteria</taxon>
        <taxon>Hyphomicrobiales</taxon>
        <taxon>Rhizobiaceae</taxon>
        <taxon>Rhizobium/Agrobacterium group</taxon>
        <taxon>Rhizobium</taxon>
    </lineage>
</organism>
<evidence type="ECO:0000313" key="2">
    <source>
        <dbReference type="EMBL" id="PVE50165.1"/>
    </source>
</evidence>
<dbReference type="RefSeq" id="WP_113267064.1">
    <property type="nucleotide sequence ID" value="NZ_QDFR01000013.1"/>
</dbReference>
<sequence>MLRLRSIVLGLAALVAAAGSSPVAKAADADWGCQVLLCAASSAPSWHQVPYCVPPMMKLITAMARPHYSWPLCHGAGTEAPGFERYEACPTGFSIGYSSQGSDHNWNREPDVCIKRVDRCSRGFNYERNECIETVTQPRPLRAKPYFFDIRQSSWKAERFWFDLNE</sequence>
<accession>A0AA92BZ89</accession>
<dbReference type="Proteomes" id="UP000244335">
    <property type="component" value="Unassembled WGS sequence"/>
</dbReference>